<keyword evidence="11" id="KW-1185">Reference proteome</keyword>
<comment type="similarity">
    <text evidence="2 7">Belongs to the CSM3 family.</text>
</comment>
<dbReference type="Pfam" id="PF00098">
    <property type="entry name" value="zf-CCHC"/>
    <property type="match status" value="1"/>
</dbReference>
<dbReference type="AlphaFoldDB" id="A0AAD9MIW8"/>
<comment type="function">
    <text evidence="7">Plays an important role in the control of DNA replication and the maintenance of replication fork stability.</text>
</comment>
<feature type="domain" description="CCHC-type" evidence="9">
    <location>
        <begin position="14"/>
        <end position="28"/>
    </location>
</feature>
<evidence type="ECO:0000256" key="5">
    <source>
        <dbReference type="ARBA" id="ARBA00023306"/>
    </source>
</evidence>
<organism evidence="10 11">
    <name type="scientific">Prototheca wickerhamii</name>
    <dbReference type="NCBI Taxonomy" id="3111"/>
    <lineage>
        <taxon>Eukaryota</taxon>
        <taxon>Viridiplantae</taxon>
        <taxon>Chlorophyta</taxon>
        <taxon>core chlorophytes</taxon>
        <taxon>Trebouxiophyceae</taxon>
        <taxon>Chlorellales</taxon>
        <taxon>Chlorellaceae</taxon>
        <taxon>Prototheca</taxon>
    </lineage>
</organism>
<dbReference type="InterPro" id="IPR040038">
    <property type="entry name" value="TIPIN/Csm3/Swi3"/>
</dbReference>
<evidence type="ECO:0000259" key="9">
    <source>
        <dbReference type="PROSITE" id="PS50158"/>
    </source>
</evidence>
<proteinExistence type="inferred from homology"/>
<evidence type="ECO:0000313" key="11">
    <source>
        <dbReference type="Proteomes" id="UP001255856"/>
    </source>
</evidence>
<dbReference type="Proteomes" id="UP001255856">
    <property type="component" value="Unassembled WGS sequence"/>
</dbReference>
<dbReference type="Gene3D" id="4.10.60.10">
    <property type="entry name" value="Zinc finger, CCHC-type"/>
    <property type="match status" value="1"/>
</dbReference>
<dbReference type="EMBL" id="JASFZW010000013">
    <property type="protein sequence ID" value="KAK2075735.1"/>
    <property type="molecule type" value="Genomic_DNA"/>
</dbReference>
<feature type="region of interest" description="Disordered" evidence="8">
    <location>
        <begin position="163"/>
        <end position="182"/>
    </location>
</feature>
<dbReference type="Pfam" id="PF07962">
    <property type="entry name" value="Swi3"/>
    <property type="match status" value="1"/>
</dbReference>
<gene>
    <name evidence="10" type="ORF">QBZ16_001476</name>
</gene>
<dbReference type="PANTHER" id="PTHR13220:SF11">
    <property type="entry name" value="TIMELESS-INTERACTING PROTEIN"/>
    <property type="match status" value="1"/>
</dbReference>
<dbReference type="InterPro" id="IPR036875">
    <property type="entry name" value="Znf_CCHC_sf"/>
</dbReference>
<dbReference type="GO" id="GO:0031297">
    <property type="term" value="P:replication fork processing"/>
    <property type="evidence" value="ECO:0007669"/>
    <property type="project" value="UniProtKB-UniRule"/>
</dbReference>
<dbReference type="GO" id="GO:0008270">
    <property type="term" value="F:zinc ion binding"/>
    <property type="evidence" value="ECO:0007669"/>
    <property type="project" value="UniProtKB-KW"/>
</dbReference>
<evidence type="ECO:0000256" key="6">
    <source>
        <dbReference type="PROSITE-ProRule" id="PRU00047"/>
    </source>
</evidence>
<dbReference type="InterPro" id="IPR012923">
    <property type="entry name" value="Csm3"/>
</dbReference>
<dbReference type="InterPro" id="IPR001878">
    <property type="entry name" value="Znf_CCHC"/>
</dbReference>
<dbReference type="GO" id="GO:0006974">
    <property type="term" value="P:DNA damage response"/>
    <property type="evidence" value="ECO:0007669"/>
    <property type="project" value="UniProtKB-KW"/>
</dbReference>
<feature type="region of interest" description="Disordered" evidence="8">
    <location>
        <begin position="20"/>
        <end position="67"/>
    </location>
</feature>
<dbReference type="GO" id="GO:0043111">
    <property type="term" value="P:replication fork arrest"/>
    <property type="evidence" value="ECO:0007669"/>
    <property type="project" value="TreeGrafter"/>
</dbReference>
<feature type="compositionally biased region" description="Acidic residues" evidence="8">
    <location>
        <begin position="223"/>
        <end position="234"/>
    </location>
</feature>
<dbReference type="GO" id="GO:0003677">
    <property type="term" value="F:DNA binding"/>
    <property type="evidence" value="ECO:0007669"/>
    <property type="project" value="TreeGrafter"/>
</dbReference>
<comment type="subcellular location">
    <subcellularLocation>
        <location evidence="1 7">Nucleus</location>
    </subcellularLocation>
</comment>
<evidence type="ECO:0000256" key="1">
    <source>
        <dbReference type="ARBA" id="ARBA00004123"/>
    </source>
</evidence>
<keyword evidence="5 7" id="KW-0131">Cell cycle</keyword>
<keyword evidence="4 7" id="KW-0539">Nucleus</keyword>
<comment type="caution">
    <text evidence="10">The sequence shown here is derived from an EMBL/GenBank/DDBJ whole genome shotgun (WGS) entry which is preliminary data.</text>
</comment>
<keyword evidence="6" id="KW-0862">Zinc</keyword>
<name>A0AAD9MIW8_PROWI</name>
<feature type="region of interest" description="Disordered" evidence="8">
    <location>
        <begin position="204"/>
        <end position="239"/>
    </location>
</feature>
<keyword evidence="3 7" id="KW-0227">DNA damage</keyword>
<evidence type="ECO:0000256" key="3">
    <source>
        <dbReference type="ARBA" id="ARBA00022763"/>
    </source>
</evidence>
<keyword evidence="6" id="KW-0479">Metal-binding</keyword>
<evidence type="ECO:0000256" key="7">
    <source>
        <dbReference type="RuleBase" id="RU366049"/>
    </source>
</evidence>
<dbReference type="SUPFAM" id="SSF57756">
    <property type="entry name" value="Retrovirus zinc finger-like domains"/>
    <property type="match status" value="1"/>
</dbReference>
<accession>A0AAD9MIW8</accession>
<reference evidence="10" key="1">
    <citation type="submission" date="2021-01" db="EMBL/GenBank/DDBJ databases">
        <authorList>
            <person name="Eckstrom K.M.E."/>
        </authorList>
    </citation>
    <scope>NUCLEOTIDE SEQUENCE</scope>
    <source>
        <strain evidence="10">UVCC 0001</strain>
    </source>
</reference>
<keyword evidence="6" id="KW-0863">Zinc-finger</keyword>
<evidence type="ECO:0000256" key="4">
    <source>
        <dbReference type="ARBA" id="ARBA00023242"/>
    </source>
</evidence>
<dbReference type="SMART" id="SM00343">
    <property type="entry name" value="ZnF_C2HC"/>
    <property type="match status" value="1"/>
</dbReference>
<evidence type="ECO:0000256" key="8">
    <source>
        <dbReference type="SAM" id="MobiDB-lite"/>
    </source>
</evidence>
<evidence type="ECO:0000256" key="2">
    <source>
        <dbReference type="ARBA" id="ARBA00006075"/>
    </source>
</evidence>
<dbReference type="PANTHER" id="PTHR13220">
    <property type="entry name" value="TIMELESS INTERACTING-RELATED"/>
    <property type="match status" value="1"/>
</dbReference>
<dbReference type="PROSITE" id="PS50158">
    <property type="entry name" value="ZF_CCHC"/>
    <property type="match status" value="1"/>
</dbReference>
<dbReference type="GO" id="GO:0031298">
    <property type="term" value="C:replication fork protection complex"/>
    <property type="evidence" value="ECO:0007669"/>
    <property type="project" value="TreeGrafter"/>
</dbReference>
<protein>
    <recommendedName>
        <fullName evidence="9">CCHC-type domain-containing protein</fullName>
    </recommendedName>
</protein>
<evidence type="ECO:0000313" key="10">
    <source>
        <dbReference type="EMBL" id="KAK2075735.1"/>
    </source>
</evidence>
<sequence>MPDQQPGQARATGCYKCGKPGHWARDCPGPTGNEGNQSAIADGQVGLDGAPGPGTGETGAPPVGKPKRTRRKVTLDLLKQTSGIPDVYHTFPEVFKRQARGKGHEVSDLRRLLELYMRWQQRVFPGVEFDRFIADVERLSGTHAVKHEMHEMRMALLMEAKAAVQPPEPAAEAPDSTAAAPADDPELDLAIDEEAEDEEDLLALLAEPMDAEAPDGGTQGNTQEEDLALPEDDMLGSLPPEAYAAALEDDDDEMALERALAEA</sequence>
<dbReference type="GO" id="GO:0000076">
    <property type="term" value="P:DNA replication checkpoint signaling"/>
    <property type="evidence" value="ECO:0007669"/>
    <property type="project" value="UniProtKB-UniRule"/>
</dbReference>